<proteinExistence type="predicted"/>
<evidence type="ECO:0000256" key="4">
    <source>
        <dbReference type="ARBA" id="ARBA00023163"/>
    </source>
</evidence>
<dbReference type="OrthoDB" id="9810708at2"/>
<dbReference type="SMART" id="SM00100">
    <property type="entry name" value="cNMP"/>
    <property type="match status" value="1"/>
</dbReference>
<dbReference type="Gene3D" id="2.60.120.10">
    <property type="entry name" value="Jelly Rolls"/>
    <property type="match status" value="1"/>
</dbReference>
<accession>A0A0D5NLM2</accession>
<dbReference type="SUPFAM" id="SSF46785">
    <property type="entry name" value="Winged helix' DNA-binding domain"/>
    <property type="match status" value="1"/>
</dbReference>
<dbReference type="RefSeq" id="WP_045671647.1">
    <property type="nucleotide sequence ID" value="NZ_CP011058.1"/>
</dbReference>
<dbReference type="PROSITE" id="PS51063">
    <property type="entry name" value="HTH_CRP_2"/>
    <property type="match status" value="1"/>
</dbReference>
<dbReference type="PANTHER" id="PTHR24567">
    <property type="entry name" value="CRP FAMILY TRANSCRIPTIONAL REGULATORY PROTEIN"/>
    <property type="match status" value="1"/>
</dbReference>
<dbReference type="InterPro" id="IPR014710">
    <property type="entry name" value="RmlC-like_jellyroll"/>
</dbReference>
<evidence type="ECO:0000313" key="8">
    <source>
        <dbReference type="Proteomes" id="UP000032633"/>
    </source>
</evidence>
<sequence>MTELISINDPWDGFKQFGERKFVPKHTVIYNQGDIINGFYCVEKGLIKIKTCTNLGEEKNINFIGSRQMFGELALIQEPSISTAISAEDSVIYFFTLQRFKELQQQSDKPLMLIFSSMLKKMSVLVEQSFHSTAEQQIAHALLQLCESSGNEKIYIKQKDLAEFSGLTRVTVNKVLKIWREKGIIEAQNKLIHIKNKEILATFSQHTTL</sequence>
<reference evidence="8" key="2">
    <citation type="submission" date="2015-03" db="EMBL/GenBank/DDBJ databases">
        <title>Genome sequence of Paenibacillus beijingensis strain DSM 24997T.</title>
        <authorList>
            <person name="Kwak Y."/>
            <person name="Shin J.-H."/>
        </authorList>
    </citation>
    <scope>NUCLEOTIDE SEQUENCE [LARGE SCALE GENOMIC DNA]</scope>
    <source>
        <strain evidence="8">DSM 24997</strain>
    </source>
</reference>
<evidence type="ECO:0000313" key="7">
    <source>
        <dbReference type="EMBL" id="AJY76219.1"/>
    </source>
</evidence>
<evidence type="ECO:0000256" key="3">
    <source>
        <dbReference type="ARBA" id="ARBA00023159"/>
    </source>
</evidence>
<evidence type="ECO:0008006" key="9">
    <source>
        <dbReference type="Google" id="ProtNLM"/>
    </source>
</evidence>
<dbReference type="PANTHER" id="PTHR24567:SF68">
    <property type="entry name" value="DNA-BINDING TRANSCRIPTIONAL DUAL REGULATOR CRP"/>
    <property type="match status" value="1"/>
</dbReference>
<dbReference type="PROSITE" id="PS50042">
    <property type="entry name" value="CNMP_BINDING_3"/>
    <property type="match status" value="1"/>
</dbReference>
<protein>
    <recommendedName>
        <fullName evidence="9">Crp/Fnr family transcriptional regulator</fullName>
    </recommendedName>
</protein>
<dbReference type="SMART" id="SM00419">
    <property type="entry name" value="HTH_CRP"/>
    <property type="match status" value="1"/>
</dbReference>
<gene>
    <name evidence="7" type="ORF">VN24_18695</name>
</gene>
<dbReference type="EMBL" id="CP011058">
    <property type="protein sequence ID" value="AJY76219.1"/>
    <property type="molecule type" value="Genomic_DNA"/>
</dbReference>
<dbReference type="InterPro" id="IPR012318">
    <property type="entry name" value="HTH_CRP"/>
</dbReference>
<dbReference type="HOGENOM" id="CLU_075053_3_2_9"/>
<evidence type="ECO:0000256" key="1">
    <source>
        <dbReference type="ARBA" id="ARBA00023015"/>
    </source>
</evidence>
<dbReference type="GO" id="GO:0005829">
    <property type="term" value="C:cytosol"/>
    <property type="evidence" value="ECO:0007669"/>
    <property type="project" value="TreeGrafter"/>
</dbReference>
<dbReference type="InterPro" id="IPR000595">
    <property type="entry name" value="cNMP-bd_dom"/>
</dbReference>
<dbReference type="AlphaFoldDB" id="A0A0D5NLM2"/>
<evidence type="ECO:0000256" key="2">
    <source>
        <dbReference type="ARBA" id="ARBA00023125"/>
    </source>
</evidence>
<dbReference type="PATRIC" id="fig|1126833.4.peg.4113"/>
<dbReference type="KEGG" id="pbj:VN24_18695"/>
<dbReference type="InterPro" id="IPR036388">
    <property type="entry name" value="WH-like_DNA-bd_sf"/>
</dbReference>
<reference evidence="7 8" key="1">
    <citation type="journal article" date="2015" name="J. Biotechnol.">
        <title>Complete genome sequence of Paenibacillus beijingensis 7188(T) (=DSM 24997(T)), a novel rhizobacterium from jujube garden soil.</title>
        <authorList>
            <person name="Kwak Y."/>
            <person name="Shin J.H."/>
        </authorList>
    </citation>
    <scope>NUCLEOTIDE SEQUENCE [LARGE SCALE GENOMIC DNA]</scope>
    <source>
        <strain evidence="7 8">DSM 24997</strain>
    </source>
</reference>
<keyword evidence="4" id="KW-0804">Transcription</keyword>
<dbReference type="InterPro" id="IPR018490">
    <property type="entry name" value="cNMP-bd_dom_sf"/>
</dbReference>
<feature type="domain" description="HTH crp-type" evidence="6">
    <location>
        <begin position="132"/>
        <end position="198"/>
    </location>
</feature>
<dbReference type="InterPro" id="IPR050397">
    <property type="entry name" value="Env_Response_Regulators"/>
</dbReference>
<dbReference type="Pfam" id="PF13545">
    <property type="entry name" value="HTH_Crp_2"/>
    <property type="match status" value="1"/>
</dbReference>
<evidence type="ECO:0000259" key="6">
    <source>
        <dbReference type="PROSITE" id="PS51063"/>
    </source>
</evidence>
<keyword evidence="1" id="KW-0805">Transcription regulation</keyword>
<dbReference type="Gene3D" id="1.10.10.10">
    <property type="entry name" value="Winged helix-like DNA-binding domain superfamily/Winged helix DNA-binding domain"/>
    <property type="match status" value="1"/>
</dbReference>
<dbReference type="Pfam" id="PF00027">
    <property type="entry name" value="cNMP_binding"/>
    <property type="match status" value="1"/>
</dbReference>
<dbReference type="SUPFAM" id="SSF51206">
    <property type="entry name" value="cAMP-binding domain-like"/>
    <property type="match status" value="1"/>
</dbReference>
<feature type="domain" description="Cyclic nucleotide-binding" evidence="5">
    <location>
        <begin position="19"/>
        <end position="121"/>
    </location>
</feature>
<name>A0A0D5NLM2_9BACL</name>
<evidence type="ECO:0000259" key="5">
    <source>
        <dbReference type="PROSITE" id="PS50042"/>
    </source>
</evidence>
<keyword evidence="8" id="KW-1185">Reference proteome</keyword>
<dbReference type="Proteomes" id="UP000032633">
    <property type="component" value="Chromosome"/>
</dbReference>
<dbReference type="GO" id="GO:0003677">
    <property type="term" value="F:DNA binding"/>
    <property type="evidence" value="ECO:0007669"/>
    <property type="project" value="UniProtKB-KW"/>
</dbReference>
<dbReference type="GO" id="GO:0003700">
    <property type="term" value="F:DNA-binding transcription factor activity"/>
    <property type="evidence" value="ECO:0007669"/>
    <property type="project" value="TreeGrafter"/>
</dbReference>
<dbReference type="CDD" id="cd00038">
    <property type="entry name" value="CAP_ED"/>
    <property type="match status" value="1"/>
</dbReference>
<keyword evidence="3" id="KW-0010">Activator</keyword>
<dbReference type="STRING" id="1126833.VN24_18695"/>
<dbReference type="InterPro" id="IPR036390">
    <property type="entry name" value="WH_DNA-bd_sf"/>
</dbReference>
<keyword evidence="2" id="KW-0238">DNA-binding</keyword>
<organism evidence="7 8">
    <name type="scientific">Paenibacillus beijingensis</name>
    <dbReference type="NCBI Taxonomy" id="1126833"/>
    <lineage>
        <taxon>Bacteria</taxon>
        <taxon>Bacillati</taxon>
        <taxon>Bacillota</taxon>
        <taxon>Bacilli</taxon>
        <taxon>Bacillales</taxon>
        <taxon>Paenibacillaceae</taxon>
        <taxon>Paenibacillus</taxon>
    </lineage>
</organism>